<dbReference type="Gene3D" id="3.90.79.10">
    <property type="entry name" value="Nucleoside Triphosphate Pyrophosphohydrolase"/>
    <property type="match status" value="1"/>
</dbReference>
<dbReference type="AlphaFoldDB" id="A0A9P4Z0U4"/>
<dbReference type="Pfam" id="PF15916">
    <property type="entry name" value="DUF4743"/>
    <property type="match status" value="1"/>
</dbReference>
<dbReference type="EMBL" id="JAANYQ010000003">
    <property type="protein sequence ID" value="KAF4125347.1"/>
    <property type="molecule type" value="Genomic_DNA"/>
</dbReference>
<accession>A0A9P4Z0U4</accession>
<reference evidence="2" key="1">
    <citation type="submission" date="2020-03" db="EMBL/GenBank/DDBJ databases">
        <title>Site-based positive gene gene selection in Geosmithia morbida across the United States reveals a broad range of putative effectors and factors for local host and environmental adapation.</title>
        <authorList>
            <person name="Onufrak A."/>
            <person name="Murdoch R.W."/>
            <person name="Gazis R."/>
            <person name="Huff M."/>
            <person name="Staton M."/>
            <person name="Klingeman W."/>
            <person name="Hadziabdic D."/>
        </authorList>
    </citation>
    <scope>NUCLEOTIDE SEQUENCE</scope>
    <source>
        <strain evidence="2">1262</strain>
    </source>
</reference>
<dbReference type="Pfam" id="PF00293">
    <property type="entry name" value="NUDIX"/>
    <property type="match status" value="1"/>
</dbReference>
<protein>
    <submittedName>
        <fullName evidence="2">NUDIX domain</fullName>
    </submittedName>
</protein>
<sequence>MGKSFPYTEEAKADLWTVLWEDDKGTYPIGYMLDRVFRELIKVPHFIIGDVDFNADDRTVKLLRGVDTEPERTAKLAQLWDHLRKNDTFKLLRGWRNELWPVYGRDGSLLFSMERVAISIIGAMQYGVHMTAYVRDETAPFGIKVWVPRRAANKSTFPGMLDNTVAGGLSTGEMPLDCIVREAEEEASLPADLVRSGAKLVNVVTYTYVTTEEYMGDGGFVHPECQWLYDLELPEGIVPHPNDGEVQEFKLYDVDQVAAQLANGEYKHDCGLIIIDFFIRHGILTEANEPDLKEIQRRIHREMPFPGPRWDKYLIKV</sequence>
<proteinExistence type="predicted"/>
<evidence type="ECO:0000313" key="2">
    <source>
        <dbReference type="EMBL" id="KAF4125347.1"/>
    </source>
</evidence>
<dbReference type="FunFam" id="3.90.79.10:FF:000019">
    <property type="entry name" value="Thiamin pyrophosphokinase, putative"/>
    <property type="match status" value="1"/>
</dbReference>
<organism evidence="2 3">
    <name type="scientific">Geosmithia morbida</name>
    <dbReference type="NCBI Taxonomy" id="1094350"/>
    <lineage>
        <taxon>Eukaryota</taxon>
        <taxon>Fungi</taxon>
        <taxon>Dikarya</taxon>
        <taxon>Ascomycota</taxon>
        <taxon>Pezizomycotina</taxon>
        <taxon>Sordariomycetes</taxon>
        <taxon>Hypocreomycetidae</taxon>
        <taxon>Hypocreales</taxon>
        <taxon>Bionectriaceae</taxon>
        <taxon>Geosmithia</taxon>
    </lineage>
</organism>
<dbReference type="GeneID" id="55970415"/>
<dbReference type="GO" id="GO:0044715">
    <property type="term" value="F:8-oxo-dGDP phosphatase activity"/>
    <property type="evidence" value="ECO:0007669"/>
    <property type="project" value="UniProtKB-ARBA"/>
</dbReference>
<dbReference type="InterPro" id="IPR015797">
    <property type="entry name" value="NUDIX_hydrolase-like_dom_sf"/>
</dbReference>
<dbReference type="SUPFAM" id="SSF55811">
    <property type="entry name" value="Nudix"/>
    <property type="match status" value="1"/>
</dbReference>
<dbReference type="CDD" id="cd03676">
    <property type="entry name" value="NUDIX_Tnr3_like"/>
    <property type="match status" value="1"/>
</dbReference>
<dbReference type="InterPro" id="IPR000086">
    <property type="entry name" value="NUDIX_hydrolase_dom"/>
</dbReference>
<dbReference type="PANTHER" id="PTHR13622:SF8">
    <property type="entry name" value="THIAMIN PYROPHOSPHOKINASE 1"/>
    <property type="match status" value="1"/>
</dbReference>
<dbReference type="PROSITE" id="PS51462">
    <property type="entry name" value="NUDIX"/>
    <property type="match status" value="1"/>
</dbReference>
<evidence type="ECO:0000259" key="1">
    <source>
        <dbReference type="PROSITE" id="PS51462"/>
    </source>
</evidence>
<dbReference type="PANTHER" id="PTHR13622">
    <property type="entry name" value="THIAMIN PYROPHOSPHOKINASE"/>
    <property type="match status" value="1"/>
</dbReference>
<dbReference type="RefSeq" id="XP_035323999.1">
    <property type="nucleotide sequence ID" value="XM_035466162.1"/>
</dbReference>
<evidence type="ECO:0000313" key="3">
    <source>
        <dbReference type="Proteomes" id="UP000749293"/>
    </source>
</evidence>
<dbReference type="Proteomes" id="UP000749293">
    <property type="component" value="Unassembled WGS sequence"/>
</dbReference>
<gene>
    <name evidence="2" type="ORF">GMORB2_4187</name>
</gene>
<name>A0A9P4Z0U4_9HYPO</name>
<comment type="caution">
    <text evidence="2">The sequence shown here is derived from an EMBL/GenBank/DDBJ whole genome shotgun (WGS) entry which is preliminary data.</text>
</comment>
<dbReference type="InterPro" id="IPR031804">
    <property type="entry name" value="DUF4743"/>
</dbReference>
<dbReference type="OrthoDB" id="10261522at2759"/>
<keyword evidence="3" id="KW-1185">Reference proteome</keyword>
<feature type="domain" description="Nudix hydrolase" evidence="1">
    <location>
        <begin position="125"/>
        <end position="274"/>
    </location>
</feature>